<dbReference type="PANTHER" id="PTHR43184:SF12">
    <property type="entry name" value="SUGAR PHOSPHATE EXCHANGER 3"/>
    <property type="match status" value="1"/>
</dbReference>
<protein>
    <recommendedName>
        <fullName evidence="6">Major facilitator superfamily (MFS) profile domain-containing protein</fullName>
    </recommendedName>
</protein>
<dbReference type="GO" id="GO:0016020">
    <property type="term" value="C:membrane"/>
    <property type="evidence" value="ECO:0007669"/>
    <property type="project" value="UniProtKB-SubCell"/>
</dbReference>
<feature type="domain" description="Major facilitator superfamily (MFS) profile" evidence="6">
    <location>
        <begin position="25"/>
        <end position="325"/>
    </location>
</feature>
<keyword evidence="3 5" id="KW-1133">Transmembrane helix</keyword>
<evidence type="ECO:0000259" key="6">
    <source>
        <dbReference type="PROSITE" id="PS50850"/>
    </source>
</evidence>
<accession>A0AA84ZP14</accession>
<feature type="transmembrane region" description="Helical" evidence="5">
    <location>
        <begin position="89"/>
        <end position="106"/>
    </location>
</feature>
<dbReference type="InterPro" id="IPR020846">
    <property type="entry name" value="MFS_dom"/>
</dbReference>
<organism evidence="7 8">
    <name type="scientific">Schistosoma margrebowiei</name>
    <dbReference type="NCBI Taxonomy" id="48269"/>
    <lineage>
        <taxon>Eukaryota</taxon>
        <taxon>Metazoa</taxon>
        <taxon>Spiralia</taxon>
        <taxon>Lophotrochozoa</taxon>
        <taxon>Platyhelminthes</taxon>
        <taxon>Trematoda</taxon>
        <taxon>Digenea</taxon>
        <taxon>Strigeidida</taxon>
        <taxon>Schistosomatoidea</taxon>
        <taxon>Schistosomatidae</taxon>
        <taxon>Schistosoma</taxon>
    </lineage>
</organism>
<evidence type="ECO:0000256" key="1">
    <source>
        <dbReference type="ARBA" id="ARBA00004141"/>
    </source>
</evidence>
<evidence type="ECO:0000256" key="4">
    <source>
        <dbReference type="ARBA" id="ARBA00023136"/>
    </source>
</evidence>
<evidence type="ECO:0000256" key="5">
    <source>
        <dbReference type="SAM" id="Phobius"/>
    </source>
</evidence>
<feature type="transmembrane region" description="Helical" evidence="5">
    <location>
        <begin position="113"/>
        <end position="135"/>
    </location>
</feature>
<feature type="transmembrane region" description="Helical" evidence="5">
    <location>
        <begin position="21"/>
        <end position="39"/>
    </location>
</feature>
<name>A0AA84ZP14_9TREM</name>
<dbReference type="AlphaFoldDB" id="A0AA84ZP14"/>
<keyword evidence="4 5" id="KW-0472">Membrane</keyword>
<evidence type="ECO:0000313" key="7">
    <source>
        <dbReference type="Proteomes" id="UP000050790"/>
    </source>
</evidence>
<dbReference type="Gene3D" id="1.20.1250.20">
    <property type="entry name" value="MFS general substrate transporter like domains"/>
    <property type="match status" value="1"/>
</dbReference>
<dbReference type="Pfam" id="PF07690">
    <property type="entry name" value="MFS_1"/>
    <property type="match status" value="1"/>
</dbReference>
<dbReference type="Proteomes" id="UP000050790">
    <property type="component" value="Unassembled WGS sequence"/>
</dbReference>
<dbReference type="GO" id="GO:0022857">
    <property type="term" value="F:transmembrane transporter activity"/>
    <property type="evidence" value="ECO:0007669"/>
    <property type="project" value="InterPro"/>
</dbReference>
<sequence>MERSLPPCYRLPHTSVLRNDFRRLAIYILLLTYFCYTLYHASRKPLSIVKTVLHRPGVNGQLRTVGFTSDGWKPFDSDNWSQLLGGLEYIYLFVYAVSMILSGFLAERVNLRYFLSIGMFLSGVSTFAFGLASYFEIHYYSYFVVIQVFSGLVQASGWPAVVTLVGNWWGKSRRGLIMGLWNSHTSLGNIIGSVIAGIYVEANWGASFYLPGVIMMVGALVVYLTVIEHPNMVYNSASSEKTGTQVSMSGSIYRGNIDRERSDKDGLRPLISDIEATRPINFIEALLLPILIVLCGAYIFGALLYQYICVQINKFTRQVPKSEHG</sequence>
<comment type="subcellular location">
    <subcellularLocation>
        <location evidence="1">Membrane</location>
        <topology evidence="1">Multi-pass membrane protein</topology>
    </subcellularLocation>
</comment>
<evidence type="ECO:0000313" key="8">
    <source>
        <dbReference type="WBParaSite" id="SMRG1_38230.1"/>
    </source>
</evidence>
<proteinExistence type="predicted"/>
<dbReference type="PROSITE" id="PS50850">
    <property type="entry name" value="MFS"/>
    <property type="match status" value="1"/>
</dbReference>
<reference evidence="8" key="1">
    <citation type="submission" date="2023-11" db="UniProtKB">
        <authorList>
            <consortium name="WormBaseParasite"/>
        </authorList>
    </citation>
    <scope>IDENTIFICATION</scope>
</reference>
<dbReference type="InterPro" id="IPR036259">
    <property type="entry name" value="MFS_trans_sf"/>
</dbReference>
<feature type="transmembrane region" description="Helical" evidence="5">
    <location>
        <begin position="181"/>
        <end position="200"/>
    </location>
</feature>
<evidence type="ECO:0000256" key="2">
    <source>
        <dbReference type="ARBA" id="ARBA00022692"/>
    </source>
</evidence>
<dbReference type="InterPro" id="IPR011701">
    <property type="entry name" value="MFS"/>
</dbReference>
<feature type="transmembrane region" description="Helical" evidence="5">
    <location>
        <begin position="206"/>
        <end position="226"/>
    </location>
</feature>
<feature type="transmembrane region" description="Helical" evidence="5">
    <location>
        <begin position="286"/>
        <end position="308"/>
    </location>
</feature>
<feature type="transmembrane region" description="Helical" evidence="5">
    <location>
        <begin position="141"/>
        <end position="169"/>
    </location>
</feature>
<dbReference type="PANTHER" id="PTHR43184">
    <property type="entry name" value="MAJOR FACILITATOR SUPERFAMILY TRANSPORTER 16, ISOFORM B"/>
    <property type="match status" value="1"/>
</dbReference>
<keyword evidence="2 5" id="KW-0812">Transmembrane</keyword>
<evidence type="ECO:0000256" key="3">
    <source>
        <dbReference type="ARBA" id="ARBA00022989"/>
    </source>
</evidence>
<dbReference type="SUPFAM" id="SSF103473">
    <property type="entry name" value="MFS general substrate transporter"/>
    <property type="match status" value="1"/>
</dbReference>
<dbReference type="WBParaSite" id="SMRG1_38230.1">
    <property type="protein sequence ID" value="SMRG1_38230.1"/>
    <property type="gene ID" value="SMRG1_38230"/>
</dbReference>